<accession>A0A1Z4JGK8</accession>
<evidence type="ECO:0000313" key="2">
    <source>
        <dbReference type="Proteomes" id="UP000217895"/>
    </source>
</evidence>
<keyword evidence="2" id="KW-1185">Reference proteome</keyword>
<evidence type="ECO:0000313" key="1">
    <source>
        <dbReference type="EMBL" id="BAY55861.1"/>
    </source>
</evidence>
<name>A0A1Z4JGK8_LEPBY</name>
<sequence length="101" mass="11553">MPETVSLLAVTPGDFSDDVLVEIIKAVALCGEQPIAQLAAFIRNFRRLEVPLETEISRIWRDSYVESLCNSLYLALMQEELLDFLGRLDLDKLRAWAQRSR</sequence>
<reference evidence="1 2" key="1">
    <citation type="submission" date="2017-06" db="EMBL/GenBank/DDBJ databases">
        <title>Genome sequencing of cyanobaciteial culture collection at National Institute for Environmental Studies (NIES).</title>
        <authorList>
            <person name="Hirose Y."/>
            <person name="Shimura Y."/>
            <person name="Fujisawa T."/>
            <person name="Nakamura Y."/>
            <person name="Kawachi M."/>
        </authorList>
    </citation>
    <scope>NUCLEOTIDE SEQUENCE [LARGE SCALE GENOMIC DNA]</scope>
    <source>
        <strain evidence="1 2">NIES-2135</strain>
    </source>
</reference>
<dbReference type="EMBL" id="AP018203">
    <property type="protein sequence ID" value="BAY55861.1"/>
    <property type="molecule type" value="Genomic_DNA"/>
</dbReference>
<dbReference type="AlphaFoldDB" id="A0A1Z4JGK8"/>
<organism evidence="1 2">
    <name type="scientific">Leptolyngbya boryana NIES-2135</name>
    <dbReference type="NCBI Taxonomy" id="1973484"/>
    <lineage>
        <taxon>Bacteria</taxon>
        <taxon>Bacillati</taxon>
        <taxon>Cyanobacteriota</taxon>
        <taxon>Cyanophyceae</taxon>
        <taxon>Leptolyngbyales</taxon>
        <taxon>Leptolyngbyaceae</taxon>
        <taxon>Leptolyngbya group</taxon>
        <taxon>Leptolyngbya</taxon>
    </lineage>
</organism>
<gene>
    <name evidence="1" type="ORF">NIES2135_26860</name>
</gene>
<proteinExistence type="predicted"/>
<dbReference type="Proteomes" id="UP000217895">
    <property type="component" value="Chromosome"/>
</dbReference>
<protein>
    <submittedName>
        <fullName evidence="1">Uncharacterized protein</fullName>
    </submittedName>
</protein>